<organism evidence="1">
    <name type="scientific">Arundo donax</name>
    <name type="common">Giant reed</name>
    <name type="synonym">Donax arundinaceus</name>
    <dbReference type="NCBI Taxonomy" id="35708"/>
    <lineage>
        <taxon>Eukaryota</taxon>
        <taxon>Viridiplantae</taxon>
        <taxon>Streptophyta</taxon>
        <taxon>Embryophyta</taxon>
        <taxon>Tracheophyta</taxon>
        <taxon>Spermatophyta</taxon>
        <taxon>Magnoliopsida</taxon>
        <taxon>Liliopsida</taxon>
        <taxon>Poales</taxon>
        <taxon>Poaceae</taxon>
        <taxon>PACMAD clade</taxon>
        <taxon>Arundinoideae</taxon>
        <taxon>Arundineae</taxon>
        <taxon>Arundo</taxon>
    </lineage>
</organism>
<accession>A0A0A9C1A1</accession>
<dbReference type="EMBL" id="GBRH01228539">
    <property type="protein sequence ID" value="JAD69356.1"/>
    <property type="molecule type" value="Transcribed_RNA"/>
</dbReference>
<protein>
    <submittedName>
        <fullName evidence="1">Uncharacterized protein</fullName>
    </submittedName>
</protein>
<dbReference type="AlphaFoldDB" id="A0A0A9C1A1"/>
<reference evidence="1" key="1">
    <citation type="submission" date="2014-09" db="EMBL/GenBank/DDBJ databases">
        <authorList>
            <person name="Magalhaes I.L.F."/>
            <person name="Oliveira U."/>
            <person name="Santos F.R."/>
            <person name="Vidigal T.H.D.A."/>
            <person name="Brescovit A.D."/>
            <person name="Santos A.J."/>
        </authorList>
    </citation>
    <scope>NUCLEOTIDE SEQUENCE</scope>
    <source>
        <tissue evidence="1">Shoot tissue taken approximately 20 cm above the soil surface</tissue>
    </source>
</reference>
<name>A0A0A9C1A1_ARUDO</name>
<proteinExistence type="predicted"/>
<sequence length="17" mass="1929">MKSNMHFQALAHQGLIC</sequence>
<evidence type="ECO:0000313" key="1">
    <source>
        <dbReference type="EMBL" id="JAD69356.1"/>
    </source>
</evidence>
<reference evidence="1" key="2">
    <citation type="journal article" date="2015" name="Data Brief">
        <title>Shoot transcriptome of the giant reed, Arundo donax.</title>
        <authorList>
            <person name="Barrero R.A."/>
            <person name="Guerrero F.D."/>
            <person name="Moolhuijzen P."/>
            <person name="Goolsby J.A."/>
            <person name="Tidwell J."/>
            <person name="Bellgard S.E."/>
            <person name="Bellgard M.I."/>
        </authorList>
    </citation>
    <scope>NUCLEOTIDE SEQUENCE</scope>
    <source>
        <tissue evidence="1">Shoot tissue taken approximately 20 cm above the soil surface</tissue>
    </source>
</reference>